<comment type="caution">
    <text evidence="5">The sequence shown here is derived from an EMBL/GenBank/DDBJ whole genome shotgun (WGS) entry which is preliminary data.</text>
</comment>
<evidence type="ECO:0000259" key="4">
    <source>
        <dbReference type="Pfam" id="PF01555"/>
    </source>
</evidence>
<accession>A0A0F9S6M1</accession>
<dbReference type="PANTHER" id="PTHR13370">
    <property type="entry name" value="RNA METHYLASE-RELATED"/>
    <property type="match status" value="1"/>
</dbReference>
<name>A0A0F9S6M1_9ZZZZ</name>
<dbReference type="EMBL" id="LAZR01002232">
    <property type="protein sequence ID" value="KKN32711.1"/>
    <property type="molecule type" value="Genomic_DNA"/>
</dbReference>
<dbReference type="PRINTS" id="PR00508">
    <property type="entry name" value="S21N4MTFRASE"/>
</dbReference>
<protein>
    <recommendedName>
        <fullName evidence="4">DNA methylase N-4/N-6 domain-containing protein</fullName>
    </recommendedName>
</protein>
<organism evidence="5">
    <name type="scientific">marine sediment metagenome</name>
    <dbReference type="NCBI Taxonomy" id="412755"/>
    <lineage>
        <taxon>unclassified sequences</taxon>
        <taxon>metagenomes</taxon>
        <taxon>ecological metagenomes</taxon>
    </lineage>
</organism>
<proteinExistence type="inferred from homology"/>
<dbReference type="GO" id="GO:0003677">
    <property type="term" value="F:DNA binding"/>
    <property type="evidence" value="ECO:0007669"/>
    <property type="project" value="InterPro"/>
</dbReference>
<dbReference type="InterPro" id="IPR029063">
    <property type="entry name" value="SAM-dependent_MTases_sf"/>
</dbReference>
<dbReference type="InterPro" id="IPR002941">
    <property type="entry name" value="DNA_methylase_N4/N6"/>
</dbReference>
<dbReference type="InterPro" id="IPR001091">
    <property type="entry name" value="RM_Methyltransferase"/>
</dbReference>
<dbReference type="AlphaFoldDB" id="A0A0F9S6M1"/>
<dbReference type="PANTHER" id="PTHR13370:SF3">
    <property type="entry name" value="TRNA (GUANINE(10)-N2)-METHYLTRANSFERASE HOMOLOG"/>
    <property type="match status" value="1"/>
</dbReference>
<keyword evidence="3" id="KW-0808">Transferase</keyword>
<dbReference type="SUPFAM" id="SSF53335">
    <property type="entry name" value="S-adenosyl-L-methionine-dependent methyltransferases"/>
    <property type="match status" value="1"/>
</dbReference>
<gene>
    <name evidence="5" type="ORF">LCGC14_0810970</name>
</gene>
<evidence type="ECO:0000256" key="1">
    <source>
        <dbReference type="ARBA" id="ARBA00006594"/>
    </source>
</evidence>
<dbReference type="Gene3D" id="3.40.50.150">
    <property type="entry name" value="Vaccinia Virus protein VP39"/>
    <property type="match status" value="1"/>
</dbReference>
<dbReference type="PROSITE" id="PS00092">
    <property type="entry name" value="N6_MTASE"/>
    <property type="match status" value="1"/>
</dbReference>
<dbReference type="GO" id="GO:0005737">
    <property type="term" value="C:cytoplasm"/>
    <property type="evidence" value="ECO:0007669"/>
    <property type="project" value="TreeGrafter"/>
</dbReference>
<dbReference type="InterPro" id="IPR002052">
    <property type="entry name" value="DNA_methylase_N6_adenine_CS"/>
</dbReference>
<dbReference type="GO" id="GO:0008170">
    <property type="term" value="F:N-methyltransferase activity"/>
    <property type="evidence" value="ECO:0007669"/>
    <property type="project" value="InterPro"/>
</dbReference>
<evidence type="ECO:0000256" key="2">
    <source>
        <dbReference type="ARBA" id="ARBA00022603"/>
    </source>
</evidence>
<comment type="similarity">
    <text evidence="1">Belongs to the N(4)/N(6)-methyltransferase family.</text>
</comment>
<feature type="domain" description="DNA methylase N-4/N-6" evidence="4">
    <location>
        <begin position="36"/>
        <end position="228"/>
    </location>
</feature>
<sequence length="245" mass="28121">MINTKQPFFQTLDKRITLYHGDSQELLPYLEDHSFKAIITDPPFGISWQSNWVKKHLQKDVLTGDKDLAWMGDFLVVCERLLQLEGSLYVMTRWDKIGFLIGLMRNLTKLNVRNCIVWDRIIHGLGDMRSFAPVYDLILYATEGKPGLLGDYRFTNLWSINRENDRETKHPTSKPVAVFERMLVCSTQPGDLVLDPFVGSGASLVAANKLNRCAIGIEIDEHFCELAAQRLQQLPMFMEQTEMPL</sequence>
<dbReference type="Pfam" id="PF01555">
    <property type="entry name" value="N6_N4_Mtase"/>
    <property type="match status" value="1"/>
</dbReference>
<dbReference type="GO" id="GO:0032259">
    <property type="term" value="P:methylation"/>
    <property type="evidence" value="ECO:0007669"/>
    <property type="project" value="UniProtKB-KW"/>
</dbReference>
<keyword evidence="2" id="KW-0489">Methyltransferase</keyword>
<reference evidence="5" key="1">
    <citation type="journal article" date="2015" name="Nature">
        <title>Complex archaea that bridge the gap between prokaryotes and eukaryotes.</title>
        <authorList>
            <person name="Spang A."/>
            <person name="Saw J.H."/>
            <person name="Jorgensen S.L."/>
            <person name="Zaremba-Niedzwiedzka K."/>
            <person name="Martijn J."/>
            <person name="Lind A.E."/>
            <person name="van Eijk R."/>
            <person name="Schleper C."/>
            <person name="Guy L."/>
            <person name="Ettema T.J."/>
        </authorList>
    </citation>
    <scope>NUCLEOTIDE SEQUENCE</scope>
</reference>
<evidence type="ECO:0000313" key="5">
    <source>
        <dbReference type="EMBL" id="KKN32711.1"/>
    </source>
</evidence>
<evidence type="ECO:0000256" key="3">
    <source>
        <dbReference type="ARBA" id="ARBA00022679"/>
    </source>
</evidence>